<dbReference type="InterPro" id="IPR036380">
    <property type="entry name" value="Isochorismatase-like_sf"/>
</dbReference>
<dbReference type="InterPro" id="IPR000868">
    <property type="entry name" value="Isochorismatase-like_dom"/>
</dbReference>
<evidence type="ECO:0000256" key="2">
    <source>
        <dbReference type="ARBA" id="ARBA00022801"/>
    </source>
</evidence>
<dbReference type="PANTHER" id="PTHR43540:SF14">
    <property type="entry name" value="ISOCHORISMATASE"/>
    <property type="match status" value="1"/>
</dbReference>
<dbReference type="CDD" id="cd01014">
    <property type="entry name" value="nicotinamidase_related"/>
    <property type="match status" value="1"/>
</dbReference>
<dbReference type="EMBL" id="JAMQJY010000001">
    <property type="protein sequence ID" value="MCM2674488.1"/>
    <property type="molecule type" value="Genomic_DNA"/>
</dbReference>
<dbReference type="Gene3D" id="3.40.50.850">
    <property type="entry name" value="Isochorismatase-like"/>
    <property type="match status" value="1"/>
</dbReference>
<comment type="caution">
    <text evidence="4">The sequence shown here is derived from an EMBL/GenBank/DDBJ whole genome shotgun (WGS) entry which is preliminary data.</text>
</comment>
<dbReference type="InterPro" id="IPR050272">
    <property type="entry name" value="Isochorismatase-like_hydrls"/>
</dbReference>
<name>A0ABT0XGL6_9BACI</name>
<evidence type="ECO:0000313" key="5">
    <source>
        <dbReference type="Proteomes" id="UP001203665"/>
    </source>
</evidence>
<dbReference type="Pfam" id="PF00857">
    <property type="entry name" value="Isochorismatase"/>
    <property type="match status" value="1"/>
</dbReference>
<dbReference type="GO" id="GO:0016787">
    <property type="term" value="F:hydrolase activity"/>
    <property type="evidence" value="ECO:0007669"/>
    <property type="project" value="UniProtKB-KW"/>
</dbReference>
<evidence type="ECO:0000259" key="3">
    <source>
        <dbReference type="Pfam" id="PF00857"/>
    </source>
</evidence>
<keyword evidence="2 4" id="KW-0378">Hydrolase</keyword>
<keyword evidence="5" id="KW-1185">Reference proteome</keyword>
<dbReference type="PANTHER" id="PTHR43540">
    <property type="entry name" value="PEROXYUREIDOACRYLATE/UREIDOACRYLATE AMIDOHYDROLASE-RELATED"/>
    <property type="match status" value="1"/>
</dbReference>
<accession>A0ABT0XGL6</accession>
<organism evidence="4 5">
    <name type="scientific">Alkalicoccobacillus plakortidis</name>
    <dbReference type="NCBI Taxonomy" id="444060"/>
    <lineage>
        <taxon>Bacteria</taxon>
        <taxon>Bacillati</taxon>
        <taxon>Bacillota</taxon>
        <taxon>Bacilli</taxon>
        <taxon>Bacillales</taxon>
        <taxon>Bacillaceae</taxon>
        <taxon>Alkalicoccobacillus</taxon>
    </lineage>
</organism>
<proteinExistence type="inferred from homology"/>
<gene>
    <name evidence="4" type="ORF">NDM98_02470</name>
</gene>
<sequence>MHTALIIIDVQNGMFDEQFPVWNGDRLLTKIKNLLQKAREQNVPAFYVQYNEAAGLQLESGTTAWEIHPDIKPLPMDHIIQKTRPDSFFETILEDELAALNIKHVILTGIQTDLCVDTTCRRANSLGYQVTVVADAHSTFDSQNLSAEQIIAHHNETLQFFAEIKKADEVDFH</sequence>
<comment type="similarity">
    <text evidence="1">Belongs to the isochorismatase family.</text>
</comment>
<reference evidence="4" key="1">
    <citation type="submission" date="2022-06" db="EMBL/GenBank/DDBJ databases">
        <title>Alkalicoccobacillus porphyridii sp. nov., isolated from a marine red alga, Porphyridium purpureum and reclassification of Shouchella plakortidis and Shouchella gibsonii as Alkalicoccobacillus plakortidis comb. nov. and Alkalicoccobacillus gibsonii comb. nov.</title>
        <authorList>
            <person name="Kim K.H."/>
            <person name="Lee J.K."/>
            <person name="Han D.M."/>
            <person name="Baek J.H."/>
            <person name="Jeon C.O."/>
        </authorList>
    </citation>
    <scope>NUCLEOTIDE SEQUENCE</scope>
    <source>
        <strain evidence="4">DSM 19153</strain>
    </source>
</reference>
<protein>
    <submittedName>
        <fullName evidence="4">Cysteine hydrolase</fullName>
    </submittedName>
</protein>
<evidence type="ECO:0000256" key="1">
    <source>
        <dbReference type="ARBA" id="ARBA00006336"/>
    </source>
</evidence>
<dbReference type="RefSeq" id="WP_251604317.1">
    <property type="nucleotide sequence ID" value="NZ_JAMQJY010000001.1"/>
</dbReference>
<evidence type="ECO:0000313" key="4">
    <source>
        <dbReference type="EMBL" id="MCM2674488.1"/>
    </source>
</evidence>
<dbReference type="SUPFAM" id="SSF52499">
    <property type="entry name" value="Isochorismatase-like hydrolases"/>
    <property type="match status" value="1"/>
</dbReference>
<feature type="domain" description="Isochorismatase-like" evidence="3">
    <location>
        <begin position="3"/>
        <end position="144"/>
    </location>
</feature>
<dbReference type="Proteomes" id="UP001203665">
    <property type="component" value="Unassembled WGS sequence"/>
</dbReference>